<proteinExistence type="predicted"/>
<accession>A0A1S2VFA6</accession>
<comment type="caution">
    <text evidence="1">The sequence shown here is derived from an EMBL/GenBank/DDBJ whole genome shotgun (WGS) entry which is preliminary data.</text>
</comment>
<gene>
    <name evidence="1" type="ORF">BLX24_19350</name>
</gene>
<evidence type="ECO:0000313" key="2">
    <source>
        <dbReference type="Proteomes" id="UP000181790"/>
    </source>
</evidence>
<dbReference type="AlphaFoldDB" id="A0A1S2VFA6"/>
<sequence>MKLYEDLNGLYFLFDFNASHGELLFRKHKSDSTYNTDIRFKGVHSLNVTNRFRGLTIFAVNKSESILCDIVEASKFVFKLVDNKSQLECFINASAFGVYQNALDSEVSSLGEFAWSNENKCLYWSGEDEQLSRTFN</sequence>
<evidence type="ECO:0000313" key="1">
    <source>
        <dbReference type="EMBL" id="OIN57392.1"/>
    </source>
</evidence>
<dbReference type="Proteomes" id="UP000181790">
    <property type="component" value="Unassembled WGS sequence"/>
</dbReference>
<dbReference type="OrthoDB" id="954402at2"/>
<name>A0A1S2VFA6_9BACT</name>
<organism evidence="1 2">
    <name type="scientific">Arsenicibacter rosenii</name>
    <dbReference type="NCBI Taxonomy" id="1750698"/>
    <lineage>
        <taxon>Bacteria</taxon>
        <taxon>Pseudomonadati</taxon>
        <taxon>Bacteroidota</taxon>
        <taxon>Cytophagia</taxon>
        <taxon>Cytophagales</taxon>
        <taxon>Spirosomataceae</taxon>
        <taxon>Arsenicibacter</taxon>
    </lineage>
</organism>
<dbReference type="RefSeq" id="WP_071504852.1">
    <property type="nucleotide sequence ID" value="NZ_MORL01000012.1"/>
</dbReference>
<keyword evidence="2" id="KW-1185">Reference proteome</keyword>
<protein>
    <submittedName>
        <fullName evidence="1">Uncharacterized protein</fullName>
    </submittedName>
</protein>
<reference evidence="1 2" key="1">
    <citation type="submission" date="2016-10" db="EMBL/GenBank/DDBJ databases">
        <title>Arsenicibacter rosenii gen. nov., sp. nov., an efficient arsenic-methylating bacterium isolated from an arsenic-contaminated paddy soil.</title>
        <authorList>
            <person name="Huang K."/>
        </authorList>
    </citation>
    <scope>NUCLEOTIDE SEQUENCE [LARGE SCALE GENOMIC DNA]</scope>
    <source>
        <strain evidence="1 2">SM-1</strain>
    </source>
</reference>
<dbReference type="EMBL" id="MORL01000012">
    <property type="protein sequence ID" value="OIN57392.1"/>
    <property type="molecule type" value="Genomic_DNA"/>
</dbReference>